<dbReference type="Proteomes" id="UP000197019">
    <property type="component" value="Chromosome"/>
</dbReference>
<dbReference type="InterPro" id="IPR011856">
    <property type="entry name" value="tRNA_endonuc-like_dom_sf"/>
</dbReference>
<dbReference type="NCBIfam" id="NF009150">
    <property type="entry name" value="PRK12497.1-3"/>
    <property type="match status" value="1"/>
</dbReference>
<dbReference type="GO" id="GO:0003676">
    <property type="term" value="F:nucleic acid binding"/>
    <property type="evidence" value="ECO:0007669"/>
    <property type="project" value="InterPro"/>
</dbReference>
<evidence type="ECO:0000313" key="4">
    <source>
        <dbReference type="EMBL" id="POZ50314.1"/>
    </source>
</evidence>
<dbReference type="PANTHER" id="PTHR34039:SF1">
    <property type="entry name" value="UPF0102 PROTEIN YRAN"/>
    <property type="match status" value="1"/>
</dbReference>
<evidence type="ECO:0000256" key="2">
    <source>
        <dbReference type="HAMAP-Rule" id="MF_00048"/>
    </source>
</evidence>
<dbReference type="EMBL" id="CP022129">
    <property type="protein sequence ID" value="ASF46864.1"/>
    <property type="molecule type" value="Genomic_DNA"/>
</dbReference>
<evidence type="ECO:0000256" key="1">
    <source>
        <dbReference type="ARBA" id="ARBA00006738"/>
    </source>
</evidence>
<dbReference type="NCBIfam" id="TIGR00252">
    <property type="entry name" value="YraN family protein"/>
    <property type="match status" value="1"/>
</dbReference>
<accession>A0A1Z4BZZ1</accession>
<dbReference type="InterPro" id="IPR003509">
    <property type="entry name" value="UPF0102_YraN-like"/>
</dbReference>
<evidence type="ECO:0000313" key="6">
    <source>
        <dbReference type="Proteomes" id="UP000237423"/>
    </source>
</evidence>
<dbReference type="InterPro" id="IPR011335">
    <property type="entry name" value="Restrct_endonuc-II-like"/>
</dbReference>
<dbReference type="Proteomes" id="UP000237423">
    <property type="component" value="Unassembled WGS sequence"/>
</dbReference>
<proteinExistence type="inferred from homology"/>
<comment type="similarity">
    <text evidence="1 2">Belongs to the UPF0102 family.</text>
</comment>
<dbReference type="AlphaFoldDB" id="A0A1Z4BZZ1"/>
<dbReference type="Gene3D" id="3.40.1350.10">
    <property type="match status" value="1"/>
</dbReference>
<dbReference type="EMBL" id="PGFZ01000012">
    <property type="protein sequence ID" value="POZ50314.1"/>
    <property type="molecule type" value="Genomic_DNA"/>
</dbReference>
<dbReference type="SUPFAM" id="SSF52980">
    <property type="entry name" value="Restriction endonuclease-like"/>
    <property type="match status" value="1"/>
</dbReference>
<keyword evidence="5" id="KW-1185">Reference proteome</keyword>
<reference evidence="4 6" key="2">
    <citation type="submission" date="2017-11" db="EMBL/GenBank/DDBJ databases">
        <title>Draft Genome Sequence of Methylobacter psychrotolerans Sph1T, an Obligate Methanotroph from Low-Temperature Environments.</title>
        <authorList>
            <person name="Oshkin I.Y."/>
            <person name="Miroshnikov K."/>
            <person name="Belova S.E."/>
            <person name="Korzhenkov A."/>
            <person name="Toshchakov S.V."/>
            <person name="Dedysh S.N."/>
        </authorList>
    </citation>
    <scope>NUCLEOTIDE SEQUENCE [LARGE SCALE GENOMIC DNA]</scope>
    <source>
        <strain evidence="4 6">Sph1</strain>
    </source>
</reference>
<reference evidence="3 5" key="1">
    <citation type="submission" date="2017-06" db="EMBL/GenBank/DDBJ databases">
        <title>Genome Sequencing of the methanotroph Methylovulum psychrotolerants str. HV10-M2 isolated from a high-altitude environment.</title>
        <authorList>
            <person name="Mateos-Rivera A."/>
        </authorList>
    </citation>
    <scope>NUCLEOTIDE SEQUENCE [LARGE SCALE GENOMIC DNA]</scope>
    <source>
        <strain evidence="3 5">HV10_M2</strain>
    </source>
</reference>
<dbReference type="KEGG" id="mpsy:CEK71_12705"/>
<evidence type="ECO:0000313" key="5">
    <source>
        <dbReference type="Proteomes" id="UP000197019"/>
    </source>
</evidence>
<dbReference type="PANTHER" id="PTHR34039">
    <property type="entry name" value="UPF0102 PROTEIN YRAN"/>
    <property type="match status" value="1"/>
</dbReference>
<dbReference type="Pfam" id="PF02021">
    <property type="entry name" value="UPF0102"/>
    <property type="match status" value="1"/>
</dbReference>
<gene>
    <name evidence="4" type="ORF">AADEFJLK_03898</name>
    <name evidence="3" type="ORF">CEK71_12705</name>
</gene>
<sequence>MLFNLGKTKAPHLLRGEQAEQQALAHLQQHGLQLVCRNFRCRYGELDLVMTDRDTLVIAEVRFRKNARYGSALESVTTAKQSRIIAATHVYLATHKSNCPLRFDVVALSGDGQLDWIKNAF</sequence>
<evidence type="ECO:0000313" key="3">
    <source>
        <dbReference type="EMBL" id="ASF46864.1"/>
    </source>
</evidence>
<organism evidence="3 5">
    <name type="scientific">Methylovulum psychrotolerans</name>
    <dbReference type="NCBI Taxonomy" id="1704499"/>
    <lineage>
        <taxon>Bacteria</taxon>
        <taxon>Pseudomonadati</taxon>
        <taxon>Pseudomonadota</taxon>
        <taxon>Gammaproteobacteria</taxon>
        <taxon>Methylococcales</taxon>
        <taxon>Methylococcaceae</taxon>
        <taxon>Methylovulum</taxon>
    </lineage>
</organism>
<dbReference type="RefSeq" id="WP_088619736.1">
    <property type="nucleotide sequence ID" value="NZ_CP022129.1"/>
</dbReference>
<dbReference type="OrthoDB" id="9794876at2"/>
<protein>
    <recommendedName>
        <fullName evidence="2">UPF0102 protein AADEFJLK_03898</fullName>
    </recommendedName>
</protein>
<name>A0A1Z4BZZ1_9GAMM</name>
<dbReference type="HAMAP" id="MF_00048">
    <property type="entry name" value="UPF0102"/>
    <property type="match status" value="1"/>
</dbReference>